<dbReference type="CDD" id="cd02414">
    <property type="entry name" value="KH-II_Jag"/>
    <property type="match status" value="1"/>
</dbReference>
<dbReference type="Gene3D" id="3.30.30.80">
    <property type="entry name" value="probable RNA-binding protein from clostridium symbiosum atcc 14940"/>
    <property type="match status" value="1"/>
</dbReference>
<dbReference type="Gene3D" id="3.30.300.20">
    <property type="match status" value="1"/>
</dbReference>
<keyword evidence="1 6" id="KW-0963">Cytoplasm</keyword>
<keyword evidence="4 6" id="KW-0143">Chaperone</keyword>
<comment type="caution">
    <text evidence="9">The sequence shown here is derived from an EMBL/GenBank/DDBJ whole genome shotgun (WGS) entry which is preliminary data.</text>
</comment>
<evidence type="ECO:0000256" key="6">
    <source>
        <dbReference type="HAMAP-Rule" id="MF_00867"/>
    </source>
</evidence>
<dbReference type="NCBIfam" id="NF041568">
    <property type="entry name" value="Jag_EloR"/>
    <property type="match status" value="1"/>
</dbReference>
<evidence type="ECO:0000256" key="2">
    <source>
        <dbReference type="ARBA" id="ARBA00022884"/>
    </source>
</evidence>
<dbReference type="PANTHER" id="PTHR35800:SF1">
    <property type="entry name" value="RNA-BINDING PROTEIN KHPB"/>
    <property type="match status" value="1"/>
</dbReference>
<evidence type="ECO:0000256" key="1">
    <source>
        <dbReference type="ARBA" id="ARBA00022490"/>
    </source>
</evidence>
<dbReference type="Pfam" id="PF01424">
    <property type="entry name" value="R3H"/>
    <property type="match status" value="1"/>
</dbReference>
<dbReference type="HAMAP" id="MF_00867">
    <property type="entry name" value="KhpB"/>
    <property type="match status" value="1"/>
</dbReference>
<dbReference type="CDD" id="cd02644">
    <property type="entry name" value="R3H_jag"/>
    <property type="match status" value="1"/>
</dbReference>
<dbReference type="SUPFAM" id="SSF82708">
    <property type="entry name" value="R3H domain"/>
    <property type="match status" value="1"/>
</dbReference>
<dbReference type="SMART" id="SM01245">
    <property type="entry name" value="Jag_N"/>
    <property type="match status" value="1"/>
</dbReference>
<protein>
    <recommendedName>
        <fullName evidence="6">RNA-binding protein KhpB</fullName>
    </recommendedName>
    <alternativeName>
        <fullName evidence="6">RNA-binding protein EloR</fullName>
    </alternativeName>
</protein>
<comment type="domain">
    <text evidence="6">Has an N-terminal Jag-N domain and 2 RNA-binding domains (KH and R3H).</text>
</comment>
<comment type="similarity">
    <text evidence="6">Belongs to the KhpB RNA-binding protein family.</text>
</comment>
<comment type="subunit">
    <text evidence="6">Forms a complex with KhpA.</text>
</comment>
<evidence type="ECO:0000256" key="3">
    <source>
        <dbReference type="ARBA" id="ARBA00022960"/>
    </source>
</evidence>
<gene>
    <name evidence="6" type="primary">khpB</name>
    <name evidence="6" type="synonym">eloR</name>
    <name evidence="9" type="ORF">H8716_15065</name>
</gene>
<evidence type="ECO:0000313" key="9">
    <source>
        <dbReference type="EMBL" id="MBC8574377.1"/>
    </source>
</evidence>
<dbReference type="SMART" id="SM00393">
    <property type="entry name" value="R3H"/>
    <property type="match status" value="1"/>
</dbReference>
<evidence type="ECO:0000259" key="8">
    <source>
        <dbReference type="PROSITE" id="PS51061"/>
    </source>
</evidence>
<comment type="function">
    <text evidence="6">A probable RNA chaperone. Forms a complex with KhpA which binds to cellular RNA and controls its expression. Plays a role in peptidoglycan (PG) homeostasis and cell length regulation.</text>
</comment>
<dbReference type="Proteomes" id="UP000657421">
    <property type="component" value="Unassembled WGS sequence"/>
</dbReference>
<keyword evidence="2 6" id="KW-0694">RNA-binding</keyword>
<name>A0ABR7NEY5_9FIRM</name>
<keyword evidence="5 6" id="KW-0961">Cell wall biogenesis/degradation</keyword>
<dbReference type="Pfam" id="PF13083">
    <property type="entry name" value="KH_KhpA-B"/>
    <property type="match status" value="1"/>
</dbReference>
<dbReference type="InterPro" id="IPR036867">
    <property type="entry name" value="R3H_dom_sf"/>
</dbReference>
<dbReference type="EMBL" id="JACRSZ010000020">
    <property type="protein sequence ID" value="MBC8574377.1"/>
    <property type="molecule type" value="Genomic_DNA"/>
</dbReference>
<accession>A0ABR7NEY5</accession>
<sequence>MEEYITVTAKTVKDAILEASLKLETFRDNIEYEVIEEGSTGFLGFGSKKAVIKARKKVAVEDILKEEIKEEKPAKKEKREFKKEKKEFKETRKEFKKERKEFHKEKKAEEKPAREEAVKEEPVKAAEEIPVVTEEAAPVAEAPAEIRKERKIVPLTPEEKEEAKEKAVKFMKDVFASIEMEVEVTASFEDEVLNVEMSGEDMGVLIGKRGQTLDSLQYLTSLVVNKGKSGYVRVKVDTENYRSRRKETLENLAKNIAYKVKRTKRPVFLEPMNPYERRIIHSALQNDPYVTTHSEGEEPYRKVVVTLKRNNNR</sequence>
<comment type="subcellular location">
    <subcellularLocation>
        <location evidence="6">Cytoplasm</location>
    </subcellularLocation>
</comment>
<dbReference type="InterPro" id="IPR034079">
    <property type="entry name" value="R3H_KhpB"/>
</dbReference>
<evidence type="ECO:0000256" key="7">
    <source>
        <dbReference type="SAM" id="MobiDB-lite"/>
    </source>
</evidence>
<keyword evidence="10" id="KW-1185">Reference proteome</keyword>
<organism evidence="9 10">
    <name type="scientific">Jingyaoa shaoxingensis</name>
    <dbReference type="NCBI Taxonomy" id="2763671"/>
    <lineage>
        <taxon>Bacteria</taxon>
        <taxon>Bacillati</taxon>
        <taxon>Bacillota</taxon>
        <taxon>Clostridia</taxon>
        <taxon>Lachnospirales</taxon>
        <taxon>Lachnospiraceae</taxon>
        <taxon>Jingyaoa</taxon>
    </lineage>
</organism>
<dbReference type="RefSeq" id="WP_249309839.1">
    <property type="nucleotide sequence ID" value="NZ_JACRSZ010000020.1"/>
</dbReference>
<dbReference type="Gene3D" id="3.30.1370.50">
    <property type="entry name" value="R3H-like domain"/>
    <property type="match status" value="1"/>
</dbReference>
<comment type="caution">
    <text evidence="6">Lacks conserved residue(s) required for the propagation of feature annotation.</text>
</comment>
<evidence type="ECO:0000256" key="4">
    <source>
        <dbReference type="ARBA" id="ARBA00023186"/>
    </source>
</evidence>
<evidence type="ECO:0000313" key="10">
    <source>
        <dbReference type="Proteomes" id="UP000657421"/>
    </source>
</evidence>
<reference evidence="9 10" key="1">
    <citation type="submission" date="2020-08" db="EMBL/GenBank/DDBJ databases">
        <title>Genome public.</title>
        <authorList>
            <person name="Liu C."/>
            <person name="Sun Q."/>
        </authorList>
    </citation>
    <scope>NUCLEOTIDE SEQUENCE [LARGE SCALE GENOMIC DNA]</scope>
    <source>
        <strain evidence="9 10">NSJ-46</strain>
    </source>
</reference>
<dbReference type="PANTHER" id="PTHR35800">
    <property type="entry name" value="PROTEIN JAG"/>
    <property type="match status" value="1"/>
</dbReference>
<feature type="region of interest" description="Disordered" evidence="7">
    <location>
        <begin position="72"/>
        <end position="121"/>
    </location>
</feature>
<proteinExistence type="inferred from homology"/>
<dbReference type="InterPro" id="IPR038008">
    <property type="entry name" value="Jag_KH"/>
</dbReference>
<dbReference type="InterPro" id="IPR032782">
    <property type="entry name" value="KhpB_N"/>
</dbReference>
<dbReference type="InterPro" id="IPR001374">
    <property type="entry name" value="R3H_dom"/>
</dbReference>
<keyword evidence="3 6" id="KW-0133">Cell shape</keyword>
<dbReference type="Pfam" id="PF14804">
    <property type="entry name" value="Jag_N"/>
    <property type="match status" value="1"/>
</dbReference>
<dbReference type="InterPro" id="IPR015946">
    <property type="entry name" value="KH_dom-like_a/b"/>
</dbReference>
<evidence type="ECO:0000256" key="5">
    <source>
        <dbReference type="ARBA" id="ARBA00023316"/>
    </source>
</evidence>
<dbReference type="InterPro" id="IPR038247">
    <property type="entry name" value="Jag_N_dom_sf"/>
</dbReference>
<feature type="domain" description="R3H" evidence="8">
    <location>
        <begin position="243"/>
        <end position="309"/>
    </location>
</feature>
<dbReference type="InterPro" id="IPR039247">
    <property type="entry name" value="KhpB"/>
</dbReference>
<dbReference type="PROSITE" id="PS51061">
    <property type="entry name" value="R3H"/>
    <property type="match status" value="1"/>
</dbReference>